<dbReference type="InterPro" id="IPR041164">
    <property type="entry name" value="LDcluster4"/>
</dbReference>
<accession>B8HT06</accession>
<dbReference type="PANTHER" id="PTHR43393">
    <property type="entry name" value="CYTOKININ RIBOSIDE 5'-MONOPHOSPHATE PHOSPHORIBOHYDROLASE"/>
    <property type="match status" value="1"/>
</dbReference>
<dbReference type="Gene3D" id="3.40.50.450">
    <property type="match status" value="1"/>
</dbReference>
<reference evidence="1" key="1">
    <citation type="submission" date="2009-01" db="EMBL/GenBank/DDBJ databases">
        <title>Complete sequence of chromosome Cyanothece sp. PCC 7425.</title>
        <authorList>
            <consortium name="US DOE Joint Genome Institute"/>
            <person name="Lucas S."/>
            <person name="Copeland A."/>
            <person name="Lapidus A."/>
            <person name="Glavina del Rio T."/>
            <person name="Dalin E."/>
            <person name="Tice H."/>
            <person name="Bruce D."/>
            <person name="Goodwin L."/>
            <person name="Pitluck S."/>
            <person name="Sims D."/>
            <person name="Meineke L."/>
            <person name="Brettin T."/>
            <person name="Detter J.C."/>
            <person name="Han C."/>
            <person name="Larimer F."/>
            <person name="Land M."/>
            <person name="Hauser L."/>
            <person name="Kyrpides N."/>
            <person name="Ovchinnikova G."/>
            <person name="Liberton M."/>
            <person name="Stoeckel J."/>
            <person name="Banerjee A."/>
            <person name="Singh A."/>
            <person name="Page L."/>
            <person name="Sato H."/>
            <person name="Zhao L."/>
            <person name="Sherman L."/>
            <person name="Pakrasi H."/>
            <person name="Richardson P."/>
        </authorList>
    </citation>
    <scope>NUCLEOTIDE SEQUENCE</scope>
    <source>
        <strain evidence="1">PCC 7425</strain>
    </source>
</reference>
<dbReference type="GO" id="GO:0005829">
    <property type="term" value="C:cytosol"/>
    <property type="evidence" value="ECO:0007669"/>
    <property type="project" value="TreeGrafter"/>
</dbReference>
<dbReference type="NCBIfam" id="TIGR00725">
    <property type="entry name" value="TIGR00725 family protein"/>
    <property type="match status" value="1"/>
</dbReference>
<evidence type="ECO:0000313" key="1">
    <source>
        <dbReference type="EMBL" id="ACL42803.1"/>
    </source>
</evidence>
<gene>
    <name evidence="1" type="ordered locus">Cyan7425_0411</name>
</gene>
<dbReference type="EMBL" id="CP001344">
    <property type="protein sequence ID" value="ACL42803.1"/>
    <property type="molecule type" value="Genomic_DNA"/>
</dbReference>
<dbReference type="STRING" id="395961.Cyan7425_0411"/>
<protein>
    <recommendedName>
        <fullName evidence="2">TIGR00725 family protein</fullName>
    </recommendedName>
</protein>
<proteinExistence type="predicted"/>
<dbReference type="SUPFAM" id="SSF102405">
    <property type="entry name" value="MCP/YpsA-like"/>
    <property type="match status" value="1"/>
</dbReference>
<name>B8HT06_CYAP4</name>
<dbReference type="InterPro" id="IPR005268">
    <property type="entry name" value="CHP00725"/>
</dbReference>
<dbReference type="AlphaFoldDB" id="B8HT06"/>
<dbReference type="eggNOG" id="COG1611">
    <property type="taxonomic scope" value="Bacteria"/>
</dbReference>
<dbReference type="PANTHER" id="PTHR43393:SF3">
    <property type="entry name" value="LYSINE DECARBOXYLASE-LIKE PROTEIN"/>
    <property type="match status" value="1"/>
</dbReference>
<dbReference type="Pfam" id="PF18306">
    <property type="entry name" value="LDcluster4"/>
    <property type="match status" value="1"/>
</dbReference>
<organism evidence="1">
    <name type="scientific">Cyanothece sp. (strain PCC 7425 / ATCC 29141)</name>
    <dbReference type="NCBI Taxonomy" id="395961"/>
    <lineage>
        <taxon>Bacteria</taxon>
        <taxon>Bacillati</taxon>
        <taxon>Cyanobacteriota</taxon>
        <taxon>Cyanophyceae</taxon>
        <taxon>Gomontiellales</taxon>
        <taxon>Cyanothecaceae</taxon>
        <taxon>Cyanothece</taxon>
    </lineage>
</organism>
<evidence type="ECO:0008006" key="2">
    <source>
        <dbReference type="Google" id="ProtNLM"/>
    </source>
</evidence>
<dbReference type="KEGG" id="cyn:Cyan7425_0411"/>
<dbReference type="HOGENOM" id="CLU_107614_1_1_3"/>
<dbReference type="InterPro" id="IPR052341">
    <property type="entry name" value="LOG_family_nucleotidases"/>
</dbReference>
<sequence>MAIIAVVGAGQCDPETTVLAETVGQELAQAGITLICGGLGGVMAAACRGAKAAGGQTIGILPGSDPQMANAWVDIAIATGMGEARNLILVHTAQALIAVGGEYGTLSEIAFALKLGKPVIGLQTWQLSRQGRTIEPILEVDTPQQAVQQVLWVLQQG</sequence>